<dbReference type="GO" id="GO:0005739">
    <property type="term" value="C:mitochondrion"/>
    <property type="evidence" value="ECO:0007669"/>
    <property type="project" value="GOC"/>
</dbReference>
<dbReference type="Proteomes" id="UP000318582">
    <property type="component" value="Unassembled WGS sequence"/>
</dbReference>
<comment type="caution">
    <text evidence="2">The sequence shown here is derived from an EMBL/GenBank/DDBJ whole genome shotgun (WGS) entry which is preliminary data.</text>
</comment>
<accession>A0A507DW62</accession>
<evidence type="ECO:0008006" key="4">
    <source>
        <dbReference type="Google" id="ProtNLM"/>
    </source>
</evidence>
<reference evidence="2 3" key="1">
    <citation type="journal article" date="2019" name="Sci. Rep.">
        <title>Comparative genomics of chytrid fungi reveal insights into the obligate biotrophic and pathogenic lifestyle of Synchytrium endobioticum.</title>
        <authorList>
            <person name="van de Vossenberg B.T.L.H."/>
            <person name="Warris S."/>
            <person name="Nguyen H.D.T."/>
            <person name="van Gent-Pelzer M.P.E."/>
            <person name="Joly D.L."/>
            <person name="van de Geest H.C."/>
            <person name="Bonants P.J.M."/>
            <person name="Smith D.S."/>
            <person name="Levesque C.A."/>
            <person name="van der Lee T.A.J."/>
        </authorList>
    </citation>
    <scope>NUCLEOTIDE SEQUENCE [LARGE SCALE GENOMIC DNA]</scope>
    <source>
        <strain evidence="2 3">CBS 809.83</strain>
    </source>
</reference>
<evidence type="ECO:0000313" key="2">
    <source>
        <dbReference type="EMBL" id="TPX55731.1"/>
    </source>
</evidence>
<dbReference type="GO" id="GO:0006122">
    <property type="term" value="P:mitochondrial electron transport, ubiquinol to cytochrome c"/>
    <property type="evidence" value="ECO:0007669"/>
    <property type="project" value="InterPro"/>
</dbReference>
<protein>
    <recommendedName>
        <fullName evidence="4">Ubiquinol-cytochrome c reductase subunit 10</fullName>
    </recommendedName>
</protein>
<evidence type="ECO:0000313" key="3">
    <source>
        <dbReference type="Proteomes" id="UP000318582"/>
    </source>
</evidence>
<dbReference type="PANTHER" id="PTHR28254:SF1">
    <property type="entry name" value="CYTOCHROME B-C1 COMPLEX SUBUNIT 10, MITOCHONDRIAL"/>
    <property type="match status" value="1"/>
</dbReference>
<dbReference type="EMBL" id="QEAQ01000098">
    <property type="protein sequence ID" value="TPX55731.1"/>
    <property type="molecule type" value="Genomic_DNA"/>
</dbReference>
<dbReference type="PANTHER" id="PTHR28254">
    <property type="entry name" value="CYTOCHROME B-C1 COMPLEX SUBUNIT 10"/>
    <property type="match status" value="1"/>
</dbReference>
<keyword evidence="3" id="KW-1185">Reference proteome</keyword>
<dbReference type="Pfam" id="PF09796">
    <property type="entry name" value="QCR10"/>
    <property type="match status" value="1"/>
</dbReference>
<dbReference type="STRING" id="109895.A0A507DW62"/>
<organism evidence="2 3">
    <name type="scientific">Powellomyces hirtus</name>
    <dbReference type="NCBI Taxonomy" id="109895"/>
    <lineage>
        <taxon>Eukaryota</taxon>
        <taxon>Fungi</taxon>
        <taxon>Fungi incertae sedis</taxon>
        <taxon>Chytridiomycota</taxon>
        <taxon>Chytridiomycota incertae sedis</taxon>
        <taxon>Chytridiomycetes</taxon>
        <taxon>Spizellomycetales</taxon>
        <taxon>Powellomycetaceae</taxon>
        <taxon>Powellomyces</taxon>
    </lineage>
</organism>
<keyword evidence="1" id="KW-0812">Transmembrane</keyword>
<name>A0A507DW62_9FUNG</name>
<keyword evidence="1" id="KW-0472">Membrane</keyword>
<dbReference type="AlphaFoldDB" id="A0A507DW62"/>
<evidence type="ECO:0000256" key="1">
    <source>
        <dbReference type="SAM" id="Phobius"/>
    </source>
</evidence>
<dbReference type="Gene3D" id="1.20.5.220">
    <property type="match status" value="1"/>
</dbReference>
<keyword evidence="1" id="KW-1133">Transmembrane helix</keyword>
<dbReference type="InterPro" id="IPR019182">
    <property type="entry name" value="Cytochrome_b-c1_su10_fun"/>
</dbReference>
<proteinExistence type="predicted"/>
<feature type="transmembrane region" description="Helical" evidence="1">
    <location>
        <begin position="25"/>
        <end position="47"/>
    </location>
</feature>
<sequence length="79" mass="8822">MLAQQWTAVAPWMRRFASLAHREKLVNYAPVLATWGTAGGIAALFLLEPTPIAQEDIFQKIPVVGSFWAKKLAAREQKD</sequence>
<gene>
    <name evidence="2" type="ORF">PhCBS80983_g05103</name>
</gene>